<organism evidence="1 2">
    <name type="scientific">Actinoplanes italicus</name>
    <dbReference type="NCBI Taxonomy" id="113567"/>
    <lineage>
        <taxon>Bacteria</taxon>
        <taxon>Bacillati</taxon>
        <taxon>Actinomycetota</taxon>
        <taxon>Actinomycetes</taxon>
        <taxon>Micromonosporales</taxon>
        <taxon>Micromonosporaceae</taxon>
        <taxon>Actinoplanes</taxon>
    </lineage>
</organism>
<dbReference type="AlphaFoldDB" id="A0A2T0KQC1"/>
<evidence type="ECO:0000313" key="1">
    <source>
        <dbReference type="EMBL" id="PRX25929.1"/>
    </source>
</evidence>
<dbReference type="Proteomes" id="UP000239415">
    <property type="component" value="Unassembled WGS sequence"/>
</dbReference>
<keyword evidence="2" id="KW-1185">Reference proteome</keyword>
<comment type="caution">
    <text evidence="1">The sequence shown here is derived from an EMBL/GenBank/DDBJ whole genome shotgun (WGS) entry which is preliminary data.</text>
</comment>
<name>A0A2T0KQC1_9ACTN</name>
<evidence type="ECO:0000313" key="2">
    <source>
        <dbReference type="Proteomes" id="UP000239415"/>
    </source>
</evidence>
<reference evidence="1 2" key="1">
    <citation type="submission" date="2018-03" db="EMBL/GenBank/DDBJ databases">
        <title>Genomic Encyclopedia of Archaeal and Bacterial Type Strains, Phase II (KMG-II): from individual species to whole genera.</title>
        <authorList>
            <person name="Goeker M."/>
        </authorList>
    </citation>
    <scope>NUCLEOTIDE SEQUENCE [LARGE SCALE GENOMIC DNA]</scope>
    <source>
        <strain evidence="1 2">DSM 43146</strain>
    </source>
</reference>
<gene>
    <name evidence="1" type="ORF">CLV67_101655</name>
</gene>
<proteinExistence type="predicted"/>
<dbReference type="EMBL" id="PVMZ01000001">
    <property type="protein sequence ID" value="PRX25929.1"/>
    <property type="molecule type" value="Genomic_DNA"/>
</dbReference>
<sequence length="319" mass="35933">MFCSTSNALMALSLGVAGQRETTPYPNSREGRTFMTERGEIIRYAYWSERRVKALALDLEIDLEPRQKTKFTLFKLPFISTSLDLERAPRTLYRNEVSALIERAVGDLAVEDFVTPPKVQFAKGTGAVQFSHFISPQRDRVVLTVRTKASDGTDVVVCLFGSKDNLPGFVGSDDPSPGGWSSSAMWSIEHWLAGRCAESGLPHDDAESISVEALKIATEQGNNPDFKDNPDKPWTRGYTFGDAPEAEWFAEIYSDVVLDQDRWSLDDPVDRILVGAPVWVRTPKTRFRRFRDLRRGFNQQAIEAPRREPQRREVLATGT</sequence>
<protein>
    <submittedName>
        <fullName evidence="1">Uncharacterized protein</fullName>
    </submittedName>
</protein>
<accession>A0A2T0KQC1</accession>